<protein>
    <recommendedName>
        <fullName evidence="2">MATH domain-containing protein</fullName>
    </recommendedName>
</protein>
<feature type="compositionally biased region" description="Polar residues" evidence="1">
    <location>
        <begin position="36"/>
        <end position="46"/>
    </location>
</feature>
<feature type="compositionally biased region" description="Polar residues" evidence="1">
    <location>
        <begin position="532"/>
        <end position="556"/>
    </location>
</feature>
<accession>A0A2A2J781</accession>
<feature type="region of interest" description="Disordered" evidence="1">
    <location>
        <begin position="1287"/>
        <end position="1329"/>
    </location>
</feature>
<name>A0A2A2J781_9BILA</name>
<feature type="region of interest" description="Disordered" evidence="1">
    <location>
        <begin position="867"/>
        <end position="895"/>
    </location>
</feature>
<reference evidence="3 4" key="1">
    <citation type="journal article" date="2017" name="Curr. Biol.">
        <title>Genome architecture and evolution of a unichromosomal asexual nematode.</title>
        <authorList>
            <person name="Fradin H."/>
            <person name="Zegar C."/>
            <person name="Gutwein M."/>
            <person name="Lucas J."/>
            <person name="Kovtun M."/>
            <person name="Corcoran D."/>
            <person name="Baugh L.R."/>
            <person name="Kiontke K."/>
            <person name="Gunsalus K."/>
            <person name="Fitch D.H."/>
            <person name="Piano F."/>
        </authorList>
    </citation>
    <scope>NUCLEOTIDE SEQUENCE [LARGE SCALE GENOMIC DNA]</scope>
    <source>
        <strain evidence="3">PF1309</strain>
    </source>
</reference>
<dbReference type="PROSITE" id="PS50144">
    <property type="entry name" value="MATH"/>
    <property type="match status" value="1"/>
</dbReference>
<dbReference type="InterPro" id="IPR056872">
    <property type="entry name" value="TTC3/DZIP3-like_helical"/>
</dbReference>
<comment type="caution">
    <text evidence="3">The sequence shown here is derived from an EMBL/GenBank/DDBJ whole genome shotgun (WGS) entry which is preliminary data.</text>
</comment>
<feature type="region of interest" description="Disordered" evidence="1">
    <location>
        <begin position="1621"/>
        <end position="1640"/>
    </location>
</feature>
<gene>
    <name evidence="3" type="ORF">WR25_23298</name>
</gene>
<evidence type="ECO:0000259" key="2">
    <source>
        <dbReference type="PROSITE" id="PS50144"/>
    </source>
</evidence>
<dbReference type="Pfam" id="PF24525">
    <property type="entry name" value="TTC3"/>
    <property type="match status" value="1"/>
</dbReference>
<proteinExistence type="predicted"/>
<evidence type="ECO:0000313" key="3">
    <source>
        <dbReference type="EMBL" id="PAV57658.1"/>
    </source>
</evidence>
<organism evidence="3 4">
    <name type="scientific">Diploscapter pachys</name>
    <dbReference type="NCBI Taxonomy" id="2018661"/>
    <lineage>
        <taxon>Eukaryota</taxon>
        <taxon>Metazoa</taxon>
        <taxon>Ecdysozoa</taxon>
        <taxon>Nematoda</taxon>
        <taxon>Chromadorea</taxon>
        <taxon>Rhabditida</taxon>
        <taxon>Rhabditina</taxon>
        <taxon>Rhabditomorpha</taxon>
        <taxon>Rhabditoidea</taxon>
        <taxon>Rhabditidae</taxon>
        <taxon>Diploscapter</taxon>
    </lineage>
</organism>
<dbReference type="InterPro" id="IPR002083">
    <property type="entry name" value="MATH/TRAF_dom"/>
</dbReference>
<feature type="compositionally biased region" description="Pro residues" evidence="1">
    <location>
        <begin position="1437"/>
        <end position="1459"/>
    </location>
</feature>
<keyword evidence="4" id="KW-1185">Reference proteome</keyword>
<feature type="region of interest" description="Disordered" evidence="1">
    <location>
        <begin position="1"/>
        <end position="195"/>
    </location>
</feature>
<feature type="compositionally biased region" description="Low complexity" evidence="1">
    <location>
        <begin position="72"/>
        <end position="92"/>
    </location>
</feature>
<dbReference type="OrthoDB" id="289038at2759"/>
<feature type="compositionally biased region" description="Basic and acidic residues" evidence="1">
    <location>
        <begin position="1302"/>
        <end position="1321"/>
    </location>
</feature>
<feature type="compositionally biased region" description="Low complexity" evidence="1">
    <location>
        <begin position="1621"/>
        <end position="1634"/>
    </location>
</feature>
<dbReference type="SUPFAM" id="SSF57997">
    <property type="entry name" value="Tropomyosin"/>
    <property type="match status" value="1"/>
</dbReference>
<feature type="compositionally biased region" description="Low complexity" evidence="1">
    <location>
        <begin position="1514"/>
        <end position="1527"/>
    </location>
</feature>
<dbReference type="Pfam" id="PF22486">
    <property type="entry name" value="MATH_2"/>
    <property type="match status" value="1"/>
</dbReference>
<dbReference type="Gene3D" id="2.60.210.10">
    <property type="entry name" value="Apoptosis, Tumor Necrosis Factor Receptor Associated Protein 2, Chain A"/>
    <property type="match status" value="1"/>
</dbReference>
<dbReference type="InterPro" id="IPR008974">
    <property type="entry name" value="TRAF-like"/>
</dbReference>
<dbReference type="STRING" id="2018661.A0A2A2J781"/>
<evidence type="ECO:0000313" key="4">
    <source>
        <dbReference type="Proteomes" id="UP000218231"/>
    </source>
</evidence>
<feature type="region of interest" description="Disordered" evidence="1">
    <location>
        <begin position="1772"/>
        <end position="1804"/>
    </location>
</feature>
<dbReference type="EMBL" id="LIAE01010630">
    <property type="protein sequence ID" value="PAV57658.1"/>
    <property type="molecule type" value="Genomic_DNA"/>
</dbReference>
<dbReference type="SUPFAM" id="SSF49599">
    <property type="entry name" value="TRAF domain-like"/>
    <property type="match status" value="1"/>
</dbReference>
<dbReference type="Proteomes" id="UP000218231">
    <property type="component" value="Unassembled WGS sequence"/>
</dbReference>
<sequence>MAASDTMIGDPTAGGSEETQLGAAANPASLAPADSKTASRPGSRQATRGIEAGTGGAVDASANQAPAHRDASSASSDSSHSSSSTTTSSSTDPSEEEPSGSGSNEDLQAALTKEKSKPSGGVSTLIANCCPPGGSPSTKQPSQPGAGTGQSPDPSSCGANILRSGNSPQPAPTAGGSSASGGLGEEEVQLSTGGRLHYDRDAVRMMNVCSHHRMKMRARHVQSVACQTDDLPDDPTTSIINYPPVIKSQQCDQNVNDGTLRLMIQNFRNMTDTVRGPNKKIQGVCWRIMVMPRQHVVQKKGTQKCLGFFLQCCPDSYSDAWSCQAAAELRLISQKTGVPHFTRKTNHNYTAKENDWGYSCFMTWADILDESQGYIKDDRVILEVSVKAEPPKNILTHDEFKKKIQDWYDLAEMQYHRNKIDLAIEANAKASALCKDRDLDCKQKLDEQKAFFIERKLMDSILRIEKGKYPGKEKPAEDGVSNHTALRMAITSSGGAAGGQHKHGGQPASTGQVLQQQQAKKEKNKKDKKNSNRTTPVPNKPANQTDKTKLTQMQNAQKKELQKALEATKPAELTGNLTGNKEMQEDNGDVDHRKAYTISKSMFVALLDGGFNAKICDPYHLAQKRTRTEEEMYAQITKTLEVLTENLTGDDPKQEKDIFVNRYITEQLKNFTPQERTSKKAWFSLQQLKHFAENAYDIEIARQEIIKKSVEEAVKFMEKSANSGPVDYSDMEEMEWELAMLWEEGKQEARANIVEREARFLDAKIRLFWNEDDNSFWLDDDLCISSESLCSNDSSDRQNDGCIKAKRPKYTEECDSCMRERFENLHLSCPRSMCDSGSQTDSFLPTGYVTPLQKDAAVQLQQPLQNAQLQKSPGNTQRVIRKPNRKGNKNSTNQNVAANAENRQNINMLNAQIQQGANPANMHMTDIGEMMQHQQMYNRANNIPNNMPILPSEAAYEEWLRSQMAFCYKNNMMPSAQAGAFPAAGGQPLPHATLVPTGHLTGITPEGMPVNIEFGTNMTAATGPGGEQVVDPNWIASRIAQNPVSPLAQTLQAVVYNCSNIRGISNCVDDIIRIVNNNVANDPLRKALKDISKIAGLAYVENEDKFQPLPTFHEEGQDDDLNKLFERIAKQLAVLKECKSAIEKFTFLDIDDGERLVKGASAIEQKYADNSKKLKEMQKAFDDSEAKLKKLEKTLKDENKQLKQNVATEKEKLTSVNKEMKEKNKEIKKLEQKANSAVAERDELNDKVKQLQKDLTALQKKAQETENKLKRDLNQALESKKHIQAELSNRDAEVKSTTSTVEELKQQLKRSRDELHNERNRNNHNQHNLKEAIERAKKSEIALLQRELDHGLAVLERAKEDATKQMKDMEEAANSRMLNSRNSSEMTAMLTQSRNEWAHIIEQLKEMIEKAKTEFNSNMDEIKKGKALANLPKVAVPKPPPPPAIIKVPPIAPVEPTKPLPGAIGTRPQQNQQQQLQTSQSMSSNAVFSSQTSNLSGSMSPGSRAPGSPIGTKSSLNSNSASGSGLSTQPLGNSPARHGPIGSRPNAQNTNSQVVSSAASEPQPVTSSNSTAPDSMWHWSDSISAITESLLPPAKRNLNNFGSTTNSNNLFSWDDAWAPPSGSSMASNSGLSSGLRPASTSFMNQPPSIGSNAFGPPPPSAANWMEPNQPPNLSRMYNVVRQPPPNIQPMQQLLDQLSRRLNMDIPKVSELLHEYMREHKMYDAMNDGQIVERLRDYHHKRMNQSLSSIRMPPGAAPGYAMNPVPFLGGLLDRPSDVPFSSAPGANGAGPGSMHPNNNDKWPLA</sequence>
<feature type="compositionally biased region" description="Low complexity" evidence="1">
    <location>
        <begin position="23"/>
        <end position="33"/>
    </location>
</feature>
<evidence type="ECO:0000256" key="1">
    <source>
        <dbReference type="SAM" id="MobiDB-lite"/>
    </source>
</evidence>
<feature type="region of interest" description="Disordered" evidence="1">
    <location>
        <begin position="1433"/>
        <end position="1576"/>
    </location>
</feature>
<feature type="compositionally biased region" description="Polar residues" evidence="1">
    <location>
        <begin position="1485"/>
        <end position="1501"/>
    </location>
</feature>
<dbReference type="SMART" id="SM00061">
    <property type="entry name" value="MATH"/>
    <property type="match status" value="1"/>
</dbReference>
<dbReference type="PANTHER" id="PTHR47022">
    <property type="entry name" value="BTB AND MATH DOMAIN-CONTAINING PROTEIN 36-RELATED"/>
    <property type="match status" value="1"/>
</dbReference>
<feature type="compositionally biased region" description="Basic residues" evidence="1">
    <location>
        <begin position="879"/>
        <end position="888"/>
    </location>
</feature>
<feature type="compositionally biased region" description="Polar residues" evidence="1">
    <location>
        <begin position="1545"/>
        <end position="1573"/>
    </location>
</feature>
<feature type="compositionally biased region" description="Polar residues" evidence="1">
    <location>
        <begin position="1794"/>
        <end position="1804"/>
    </location>
</feature>
<feature type="region of interest" description="Disordered" evidence="1">
    <location>
        <begin position="493"/>
        <end position="587"/>
    </location>
</feature>
<dbReference type="PANTHER" id="PTHR47022:SF1">
    <property type="entry name" value="BTB AND MATH DOMAIN-CONTAINING PROTEIN 36-RELATED"/>
    <property type="match status" value="1"/>
</dbReference>
<feature type="domain" description="MATH" evidence="2">
    <location>
        <begin position="257"/>
        <end position="386"/>
    </location>
</feature>
<feature type="compositionally biased region" description="Low complexity" evidence="1">
    <location>
        <begin position="1469"/>
        <end position="1484"/>
    </location>
</feature>
<feature type="compositionally biased region" description="Polar residues" evidence="1">
    <location>
        <begin position="135"/>
        <end position="167"/>
    </location>
</feature>